<dbReference type="Gene3D" id="1.20.120.530">
    <property type="entry name" value="GntR ligand-binding domain-like"/>
    <property type="match status" value="1"/>
</dbReference>
<dbReference type="RefSeq" id="WP_281842487.1">
    <property type="nucleotide sequence ID" value="NZ_BROH01000006.1"/>
</dbReference>
<dbReference type="SMART" id="SM00345">
    <property type="entry name" value="HTH_GNTR"/>
    <property type="match status" value="1"/>
</dbReference>
<comment type="caution">
    <text evidence="5">The sequence shown here is derived from an EMBL/GenBank/DDBJ whole genome shotgun (WGS) entry which is preliminary data.</text>
</comment>
<dbReference type="Proteomes" id="UP001144205">
    <property type="component" value="Unassembled WGS sequence"/>
</dbReference>
<dbReference type="Pfam" id="PF00392">
    <property type="entry name" value="GntR"/>
    <property type="match status" value="1"/>
</dbReference>
<reference evidence="5" key="1">
    <citation type="journal article" date="2023" name="Int. J. Syst. Evol. Microbiol.">
        <title>Sinisalibacter aestuarii sp. nov., isolated from estuarine sediment of the Arakawa River.</title>
        <authorList>
            <person name="Arafat S.T."/>
            <person name="Hirano S."/>
            <person name="Sato A."/>
            <person name="Takeuchi K."/>
            <person name="Yasuda T."/>
            <person name="Terahara T."/>
            <person name="Hamada M."/>
            <person name="Kobayashi T."/>
        </authorList>
    </citation>
    <scope>NUCLEOTIDE SEQUENCE</scope>
    <source>
        <strain evidence="5">B-399</strain>
    </source>
</reference>
<dbReference type="PANTHER" id="PTHR43537">
    <property type="entry name" value="TRANSCRIPTIONAL REGULATOR, GNTR FAMILY"/>
    <property type="match status" value="1"/>
</dbReference>
<dbReference type="InterPro" id="IPR008920">
    <property type="entry name" value="TF_FadR/GntR_C"/>
</dbReference>
<dbReference type="PANTHER" id="PTHR43537:SF45">
    <property type="entry name" value="GNTR FAMILY REGULATORY PROTEIN"/>
    <property type="match status" value="1"/>
</dbReference>
<dbReference type="SUPFAM" id="SSF48008">
    <property type="entry name" value="GntR ligand-binding domain-like"/>
    <property type="match status" value="1"/>
</dbReference>
<protein>
    <submittedName>
        <fullName evidence="5">GntR family transcriptional regulator</fullName>
    </submittedName>
</protein>
<dbReference type="PROSITE" id="PS50949">
    <property type="entry name" value="HTH_GNTR"/>
    <property type="match status" value="1"/>
</dbReference>
<name>A0ABQ5LU08_9RHOB</name>
<dbReference type="CDD" id="cd07377">
    <property type="entry name" value="WHTH_GntR"/>
    <property type="match status" value="1"/>
</dbReference>
<evidence type="ECO:0000256" key="2">
    <source>
        <dbReference type="ARBA" id="ARBA00023125"/>
    </source>
</evidence>
<gene>
    <name evidence="5" type="ORF">STA1M1_23170</name>
</gene>
<dbReference type="InterPro" id="IPR000524">
    <property type="entry name" value="Tscrpt_reg_HTH_GntR"/>
</dbReference>
<accession>A0ABQ5LU08</accession>
<keyword evidence="2" id="KW-0238">DNA-binding</keyword>
<dbReference type="Pfam" id="PF07729">
    <property type="entry name" value="FCD"/>
    <property type="match status" value="1"/>
</dbReference>
<keyword evidence="6" id="KW-1185">Reference proteome</keyword>
<keyword evidence="3" id="KW-0804">Transcription</keyword>
<evidence type="ECO:0000256" key="3">
    <source>
        <dbReference type="ARBA" id="ARBA00023163"/>
    </source>
</evidence>
<evidence type="ECO:0000256" key="1">
    <source>
        <dbReference type="ARBA" id="ARBA00023015"/>
    </source>
</evidence>
<dbReference type="InterPro" id="IPR011711">
    <property type="entry name" value="GntR_C"/>
</dbReference>
<evidence type="ECO:0000313" key="5">
    <source>
        <dbReference type="EMBL" id="GKY88448.1"/>
    </source>
</evidence>
<organism evidence="5 6">
    <name type="scientific">Sinisalibacter aestuarii</name>
    <dbReference type="NCBI Taxonomy" id="2949426"/>
    <lineage>
        <taxon>Bacteria</taxon>
        <taxon>Pseudomonadati</taxon>
        <taxon>Pseudomonadota</taxon>
        <taxon>Alphaproteobacteria</taxon>
        <taxon>Rhodobacterales</taxon>
        <taxon>Roseobacteraceae</taxon>
        <taxon>Sinisalibacter</taxon>
    </lineage>
</organism>
<proteinExistence type="predicted"/>
<dbReference type="EMBL" id="BROH01000006">
    <property type="protein sequence ID" value="GKY88448.1"/>
    <property type="molecule type" value="Genomic_DNA"/>
</dbReference>
<feature type="domain" description="HTH gntR-type" evidence="4">
    <location>
        <begin position="13"/>
        <end position="80"/>
    </location>
</feature>
<dbReference type="Gene3D" id="1.10.10.10">
    <property type="entry name" value="Winged helix-like DNA-binding domain superfamily/Winged helix DNA-binding domain"/>
    <property type="match status" value="1"/>
</dbReference>
<dbReference type="InterPro" id="IPR036390">
    <property type="entry name" value="WH_DNA-bd_sf"/>
</dbReference>
<keyword evidence="1" id="KW-0805">Transcription regulation</keyword>
<dbReference type="InterPro" id="IPR036388">
    <property type="entry name" value="WH-like_DNA-bd_sf"/>
</dbReference>
<dbReference type="PRINTS" id="PR00035">
    <property type="entry name" value="HTHGNTR"/>
</dbReference>
<sequence>MDDTGKDMRRSARDRFETLHRTLRDRICALDYKPGERLSEEALAEEFGISRTPLRRVLGRLEAEGLLRSVHGVGTIVTDLDAAEMGQVFRLRLALTDLFATLDPVAPDTDFVARFRRLRDKVRTLNDAPTPEGFTRLNRELFLAMLDLTANAPLRDIAEQLYFRTTRIWLQSLFASNIDLETETRIFTREVEDLLAALELGNVTAIAALRRAHLAMSFERLSRLLV</sequence>
<dbReference type="SUPFAM" id="SSF46785">
    <property type="entry name" value="Winged helix' DNA-binding domain"/>
    <property type="match status" value="1"/>
</dbReference>
<evidence type="ECO:0000259" key="4">
    <source>
        <dbReference type="PROSITE" id="PS50949"/>
    </source>
</evidence>
<evidence type="ECO:0000313" key="6">
    <source>
        <dbReference type="Proteomes" id="UP001144205"/>
    </source>
</evidence>